<reference evidence="1 2" key="1">
    <citation type="submission" date="2019-03" db="EMBL/GenBank/DDBJ databases">
        <title>Deep-cultivation of Planctomycetes and their phenomic and genomic characterization uncovers novel biology.</title>
        <authorList>
            <person name="Wiegand S."/>
            <person name="Jogler M."/>
            <person name="Boedeker C."/>
            <person name="Pinto D."/>
            <person name="Vollmers J."/>
            <person name="Rivas-Marin E."/>
            <person name="Kohn T."/>
            <person name="Peeters S.H."/>
            <person name="Heuer A."/>
            <person name="Rast P."/>
            <person name="Oberbeckmann S."/>
            <person name="Bunk B."/>
            <person name="Jeske O."/>
            <person name="Meyerdierks A."/>
            <person name="Storesund J.E."/>
            <person name="Kallscheuer N."/>
            <person name="Luecker S."/>
            <person name="Lage O.M."/>
            <person name="Pohl T."/>
            <person name="Merkel B.J."/>
            <person name="Hornburger P."/>
            <person name="Mueller R.-W."/>
            <person name="Bruemmer F."/>
            <person name="Labrenz M."/>
            <person name="Spormann A.M."/>
            <person name="Op den Camp H."/>
            <person name="Overmann J."/>
            <person name="Amann R."/>
            <person name="Jetten M.S.M."/>
            <person name="Mascher T."/>
            <person name="Medema M.H."/>
            <person name="Devos D.P."/>
            <person name="Kaster A.-K."/>
            <person name="Ovreas L."/>
            <person name="Rohde M."/>
            <person name="Galperin M.Y."/>
            <person name="Jogler C."/>
        </authorList>
    </citation>
    <scope>NUCLEOTIDE SEQUENCE [LARGE SCALE GENOMIC DNA]</scope>
    <source>
        <strain evidence="1 2">Enr10</strain>
    </source>
</reference>
<protein>
    <submittedName>
        <fullName evidence="1">Uncharacterized protein</fullName>
    </submittedName>
</protein>
<dbReference type="AlphaFoldDB" id="A0A517Q131"/>
<keyword evidence="2" id="KW-1185">Reference proteome</keyword>
<evidence type="ECO:0000313" key="1">
    <source>
        <dbReference type="EMBL" id="QDT25306.1"/>
    </source>
</evidence>
<accession>A0A517Q131</accession>
<proteinExistence type="predicted"/>
<dbReference type="EMBL" id="CP037421">
    <property type="protein sequence ID" value="QDT25306.1"/>
    <property type="molecule type" value="Genomic_DNA"/>
</dbReference>
<accession>A0A518A0K9</accession>
<dbReference type="RefSeq" id="WP_145103820.1">
    <property type="nucleotide sequence ID" value="NZ_CP036277.1"/>
</dbReference>
<sequence length="116" mass="13216">MSQSQASHFKRYHLLAYVLFWGGEFLVMLLAWLAKYVFKIDLHGMDLLMMGPVWIIMFAGAVLLLIGSVHLNLFENKITNLIMGLVSAILQAGVNFVIWLVIWFLFLTEVLGINLC</sequence>
<organism evidence="1 2">
    <name type="scientific">Gimesia panareensis</name>
    <dbReference type="NCBI Taxonomy" id="2527978"/>
    <lineage>
        <taxon>Bacteria</taxon>
        <taxon>Pseudomonadati</taxon>
        <taxon>Planctomycetota</taxon>
        <taxon>Planctomycetia</taxon>
        <taxon>Planctomycetales</taxon>
        <taxon>Planctomycetaceae</taxon>
        <taxon>Gimesia</taxon>
    </lineage>
</organism>
<evidence type="ECO:0000313" key="2">
    <source>
        <dbReference type="Proteomes" id="UP000315647"/>
    </source>
</evidence>
<gene>
    <name evidence="1" type="ORF">Enr10x_06010</name>
</gene>
<name>A0A517Q131_9PLAN</name>
<dbReference type="Proteomes" id="UP000315647">
    <property type="component" value="Chromosome"/>
</dbReference>